<dbReference type="RefSeq" id="WP_014803149.1">
    <property type="nucleotide sequence ID" value="NC_018020.1"/>
</dbReference>
<dbReference type="GO" id="GO:0005829">
    <property type="term" value="C:cytosol"/>
    <property type="evidence" value="ECO:0007669"/>
    <property type="project" value="TreeGrafter"/>
</dbReference>
<dbReference type="Proteomes" id="UP000006048">
    <property type="component" value="Chromosome"/>
</dbReference>
<dbReference type="InterPro" id="IPR007551">
    <property type="entry name" value="YajQ/Smlt4090-like"/>
</dbReference>
<evidence type="ECO:0000256" key="3">
    <source>
        <dbReference type="HAMAP-Rule" id="MF_00632"/>
    </source>
</evidence>
<dbReference type="InterPro" id="IPR036183">
    <property type="entry name" value="YajQ-like_sf"/>
</dbReference>
<dbReference type="InterPro" id="IPR035571">
    <property type="entry name" value="UPF0234-like_C"/>
</dbReference>
<dbReference type="Pfam" id="PF04461">
    <property type="entry name" value="YajQ"/>
    <property type="match status" value="1"/>
</dbReference>
<dbReference type="KEGG" id="tpx:Turpa_1995"/>
<dbReference type="PANTHER" id="PTHR30476:SF0">
    <property type="entry name" value="UPF0234 PROTEIN YAJQ"/>
    <property type="match status" value="1"/>
</dbReference>
<evidence type="ECO:0000313" key="5">
    <source>
        <dbReference type="Proteomes" id="UP000006048"/>
    </source>
</evidence>
<keyword evidence="1 3" id="KW-0547">Nucleotide-binding</keyword>
<dbReference type="NCBIfam" id="NF003819">
    <property type="entry name" value="PRK05412.1"/>
    <property type="match status" value="1"/>
</dbReference>
<dbReference type="CDD" id="cd11740">
    <property type="entry name" value="YajQ_like"/>
    <property type="match status" value="1"/>
</dbReference>
<proteinExistence type="inferred from homology"/>
<reference evidence="4 5" key="1">
    <citation type="submission" date="2012-06" db="EMBL/GenBank/DDBJ databases">
        <title>The complete chromosome of genome of Turneriella parva DSM 21527.</title>
        <authorList>
            <consortium name="US DOE Joint Genome Institute (JGI-PGF)"/>
            <person name="Lucas S."/>
            <person name="Han J."/>
            <person name="Lapidus A."/>
            <person name="Bruce D."/>
            <person name="Goodwin L."/>
            <person name="Pitluck S."/>
            <person name="Peters L."/>
            <person name="Kyrpides N."/>
            <person name="Mavromatis K."/>
            <person name="Ivanova N."/>
            <person name="Mikhailova N."/>
            <person name="Chertkov O."/>
            <person name="Detter J.C."/>
            <person name="Tapia R."/>
            <person name="Han C."/>
            <person name="Land M."/>
            <person name="Hauser L."/>
            <person name="Markowitz V."/>
            <person name="Cheng J.-F."/>
            <person name="Hugenholtz P."/>
            <person name="Woyke T."/>
            <person name="Wu D."/>
            <person name="Gronow S."/>
            <person name="Wellnitz S."/>
            <person name="Brambilla E."/>
            <person name="Klenk H.-P."/>
            <person name="Eisen J.A."/>
        </authorList>
    </citation>
    <scope>NUCLEOTIDE SEQUENCE [LARGE SCALE GENOMIC DNA]</scope>
    <source>
        <strain evidence="5">ATCC BAA-1111 / DSM 21527 / NCTC 11395 / H</strain>
    </source>
</reference>
<dbReference type="HAMAP" id="MF_00632">
    <property type="entry name" value="UPF0234"/>
    <property type="match status" value="1"/>
</dbReference>
<dbReference type="HOGENOM" id="CLU_099839_1_0_12"/>
<evidence type="ECO:0000256" key="1">
    <source>
        <dbReference type="ARBA" id="ARBA00022741"/>
    </source>
</evidence>
<dbReference type="OrthoDB" id="9801447at2"/>
<dbReference type="GO" id="GO:0000166">
    <property type="term" value="F:nucleotide binding"/>
    <property type="evidence" value="ECO:0007669"/>
    <property type="project" value="UniProtKB-UniRule"/>
</dbReference>
<comment type="similarity">
    <text evidence="2 3">Belongs to the YajQ family.</text>
</comment>
<evidence type="ECO:0000313" key="4">
    <source>
        <dbReference type="EMBL" id="AFM12642.1"/>
    </source>
</evidence>
<organism evidence="4 5">
    <name type="scientific">Turneriella parva (strain ATCC BAA-1111 / DSM 21527 / NCTC 11395 / H)</name>
    <name type="common">Leptospira parva</name>
    <dbReference type="NCBI Taxonomy" id="869212"/>
    <lineage>
        <taxon>Bacteria</taxon>
        <taxon>Pseudomonadati</taxon>
        <taxon>Spirochaetota</taxon>
        <taxon>Spirochaetia</taxon>
        <taxon>Leptospirales</taxon>
        <taxon>Leptospiraceae</taxon>
        <taxon>Turneriella</taxon>
    </lineage>
</organism>
<sequence length="163" mass="18432">MAAESSFDVVSEVNWQEVTNAIDQVQREIGTRFDFKGTKVAITLENKELTLIADDEGKLKQLKDVLDSKLIKRGIALKSVDYQKLESAFGGTVRQKAKFINGIAQEHAKKINQLIRDSKLKVRSQVIDEKVRVTAKSKDDLQDVMKLLNAADLPIPLQYNNYR</sequence>
<dbReference type="STRING" id="869212.Turpa_1995"/>
<dbReference type="AlphaFoldDB" id="I4B5T5"/>
<accession>I4B5T5</accession>
<dbReference type="InterPro" id="IPR035570">
    <property type="entry name" value="UPF0234_N"/>
</dbReference>
<dbReference type="Gene3D" id="3.30.70.860">
    <property type="match status" value="1"/>
</dbReference>
<dbReference type="PATRIC" id="fig|869212.3.peg.1999"/>
<dbReference type="SUPFAM" id="SSF89963">
    <property type="entry name" value="YajQ-like"/>
    <property type="match status" value="2"/>
</dbReference>
<protein>
    <recommendedName>
        <fullName evidence="3">Nucleotide-binding protein Turpa_1995</fullName>
    </recommendedName>
</protein>
<comment type="function">
    <text evidence="3">Nucleotide-binding protein.</text>
</comment>
<gene>
    <name evidence="4" type="ordered locus">Turpa_1995</name>
</gene>
<dbReference type="Gene3D" id="3.30.70.990">
    <property type="entry name" value="YajQ-like, domain 2"/>
    <property type="match status" value="1"/>
</dbReference>
<name>I4B5T5_TURPD</name>
<evidence type="ECO:0000256" key="2">
    <source>
        <dbReference type="ARBA" id="ARBA00093450"/>
    </source>
</evidence>
<dbReference type="PANTHER" id="PTHR30476">
    <property type="entry name" value="UPF0234 PROTEIN YAJQ"/>
    <property type="match status" value="1"/>
</dbReference>
<keyword evidence="5" id="KW-1185">Reference proteome</keyword>
<dbReference type="EMBL" id="CP002959">
    <property type="protein sequence ID" value="AFM12642.1"/>
    <property type="molecule type" value="Genomic_DNA"/>
</dbReference>